<evidence type="ECO:0000256" key="9">
    <source>
        <dbReference type="ARBA" id="ARBA00029920"/>
    </source>
</evidence>
<comment type="subcellular location">
    <subcellularLocation>
        <location evidence="1">Membrane</location>
        <topology evidence="1">Lipid-anchor</topology>
        <topology evidence="1">GPI-anchor</topology>
    </subcellularLocation>
</comment>
<dbReference type="PANTHER" id="PTHR10036">
    <property type="entry name" value="CD59 GLYCOPROTEIN"/>
    <property type="match status" value="1"/>
</dbReference>
<protein>
    <recommendedName>
        <fullName evidence="10">MAC-inhibitory protein</fullName>
    </recommendedName>
    <alternativeName>
        <fullName evidence="11">Membrane attack complex inhibition factor</fullName>
    </alternativeName>
    <alternativeName>
        <fullName evidence="9">Protectin</fullName>
    </alternativeName>
</protein>
<evidence type="ECO:0000313" key="15">
    <source>
        <dbReference type="Proteomes" id="UP000829720"/>
    </source>
</evidence>
<reference evidence="14" key="1">
    <citation type="submission" date="2021-01" db="EMBL/GenBank/DDBJ databases">
        <authorList>
            <person name="Zahm M."/>
            <person name="Roques C."/>
            <person name="Cabau C."/>
            <person name="Klopp C."/>
            <person name="Donnadieu C."/>
            <person name="Jouanno E."/>
            <person name="Lampietro C."/>
            <person name="Louis A."/>
            <person name="Herpin A."/>
            <person name="Echchiki A."/>
            <person name="Berthelot C."/>
            <person name="Parey E."/>
            <person name="Roest-Crollius H."/>
            <person name="Braasch I."/>
            <person name="Postlethwait J."/>
            <person name="Bobe J."/>
            <person name="Montfort J."/>
            <person name="Bouchez O."/>
            <person name="Begum T."/>
            <person name="Mejri S."/>
            <person name="Adams A."/>
            <person name="Chen W.-J."/>
            <person name="Guiguen Y."/>
        </authorList>
    </citation>
    <scope>NUCLEOTIDE SEQUENCE</scope>
    <source>
        <tissue evidence="14">Blood</tissue>
    </source>
</reference>
<dbReference type="EMBL" id="JAERUA010000017">
    <property type="protein sequence ID" value="KAI1887951.1"/>
    <property type="molecule type" value="Genomic_DNA"/>
</dbReference>
<evidence type="ECO:0000256" key="10">
    <source>
        <dbReference type="ARBA" id="ARBA00031590"/>
    </source>
</evidence>
<evidence type="ECO:0000313" key="14">
    <source>
        <dbReference type="EMBL" id="KAI1887951.1"/>
    </source>
</evidence>
<keyword evidence="3" id="KW-0336">GPI-anchor</keyword>
<dbReference type="AlphaFoldDB" id="A0A8T3CV86"/>
<accession>A0A8T3CV86</accession>
<feature type="chain" id="PRO_5035900599" description="MAC-inhibitory protein" evidence="12">
    <location>
        <begin position="22"/>
        <end position="118"/>
    </location>
</feature>
<feature type="signal peptide" evidence="12">
    <location>
        <begin position="1"/>
        <end position="21"/>
    </location>
</feature>
<dbReference type="SMART" id="SM00134">
    <property type="entry name" value="LU"/>
    <property type="match status" value="1"/>
</dbReference>
<evidence type="ECO:0000256" key="6">
    <source>
        <dbReference type="ARBA" id="ARBA00023157"/>
    </source>
</evidence>
<evidence type="ECO:0000256" key="5">
    <source>
        <dbReference type="ARBA" id="ARBA00023136"/>
    </source>
</evidence>
<dbReference type="PANTHER" id="PTHR10036:SF13">
    <property type="entry name" value="CD59 MOLECULE (CD59 BLOOD GROUP)"/>
    <property type="match status" value="1"/>
</dbReference>
<comment type="caution">
    <text evidence="14">The sequence shown here is derived from an EMBL/GenBank/DDBJ whole genome shotgun (WGS) entry which is preliminary data.</text>
</comment>
<dbReference type="Proteomes" id="UP000829720">
    <property type="component" value="Unassembled WGS sequence"/>
</dbReference>
<keyword evidence="6" id="KW-1015">Disulfide bond</keyword>
<evidence type="ECO:0000256" key="7">
    <source>
        <dbReference type="ARBA" id="ARBA00023180"/>
    </source>
</evidence>
<evidence type="ECO:0000259" key="13">
    <source>
        <dbReference type="SMART" id="SM00134"/>
    </source>
</evidence>
<dbReference type="InterPro" id="IPR016054">
    <property type="entry name" value="LY6_UPA_recep-like"/>
</dbReference>
<dbReference type="Gene3D" id="2.10.60.10">
    <property type="entry name" value="CD59"/>
    <property type="match status" value="1"/>
</dbReference>
<dbReference type="GO" id="GO:0098552">
    <property type="term" value="C:side of membrane"/>
    <property type="evidence" value="ECO:0007669"/>
    <property type="project" value="UniProtKB-KW"/>
</dbReference>
<evidence type="ECO:0000256" key="2">
    <source>
        <dbReference type="ARBA" id="ARBA00011481"/>
    </source>
</evidence>
<comment type="subunit">
    <text evidence="2">Interacts with T-cell surface antigen CD2.</text>
</comment>
<dbReference type="Pfam" id="PF25152">
    <property type="entry name" value="CD59"/>
    <property type="match status" value="1"/>
</dbReference>
<evidence type="ECO:0000256" key="11">
    <source>
        <dbReference type="ARBA" id="ARBA00031867"/>
    </source>
</evidence>
<keyword evidence="15" id="KW-1185">Reference proteome</keyword>
<evidence type="ECO:0000256" key="4">
    <source>
        <dbReference type="ARBA" id="ARBA00022729"/>
    </source>
</evidence>
<evidence type="ECO:0000256" key="12">
    <source>
        <dbReference type="SAM" id="SignalP"/>
    </source>
</evidence>
<evidence type="ECO:0000256" key="1">
    <source>
        <dbReference type="ARBA" id="ARBA00004589"/>
    </source>
</evidence>
<name>A0A8T3CV86_9TELE</name>
<feature type="domain" description="UPAR/Ly6" evidence="13">
    <location>
        <begin position="22"/>
        <end position="105"/>
    </location>
</feature>
<keyword evidence="4 12" id="KW-0732">Signal</keyword>
<dbReference type="InterPro" id="IPR045860">
    <property type="entry name" value="Snake_toxin-like_sf"/>
</dbReference>
<gene>
    <name evidence="14" type="ORF">AGOR_G00180030</name>
</gene>
<proteinExistence type="predicted"/>
<dbReference type="InterPro" id="IPR056949">
    <property type="entry name" value="CD59"/>
</dbReference>
<organism evidence="14 15">
    <name type="scientific">Albula goreensis</name>
    <dbReference type="NCBI Taxonomy" id="1534307"/>
    <lineage>
        <taxon>Eukaryota</taxon>
        <taxon>Metazoa</taxon>
        <taxon>Chordata</taxon>
        <taxon>Craniata</taxon>
        <taxon>Vertebrata</taxon>
        <taxon>Euteleostomi</taxon>
        <taxon>Actinopterygii</taxon>
        <taxon>Neopterygii</taxon>
        <taxon>Teleostei</taxon>
        <taxon>Albuliformes</taxon>
        <taxon>Albulidae</taxon>
        <taxon>Albula</taxon>
    </lineage>
</organism>
<evidence type="ECO:0000256" key="3">
    <source>
        <dbReference type="ARBA" id="ARBA00022622"/>
    </source>
</evidence>
<sequence length="118" mass="13046">MSTSLKVGVLFCLAMFSLGSALKCYKCSGLSESDCTNVQQCSNEDRCLSATTKDGYTYRMCYFDSKCSPEVVAKELGTSSVKFKCCNRDLCNYSPATVVSRPLLGLLVLIAICWWQLF</sequence>
<keyword evidence="7" id="KW-0325">Glycoprotein</keyword>
<dbReference type="SUPFAM" id="SSF57302">
    <property type="entry name" value="Snake toxin-like"/>
    <property type="match status" value="1"/>
</dbReference>
<dbReference type="OrthoDB" id="10011411at2759"/>
<evidence type="ECO:0000256" key="8">
    <source>
        <dbReference type="ARBA" id="ARBA00023288"/>
    </source>
</evidence>
<keyword evidence="8" id="KW-0449">Lipoprotein</keyword>
<keyword evidence="5" id="KW-0472">Membrane</keyword>